<sequence>MPAVPSDNSDNPNQLSSNDVVALILVCIVGGFIIFSALVWCICCGTCVGRELWLQFAHRARGHIYGHSDRASLDGEDEEAHEELLRQEQRIRYADPFDEFIIEETELGLLTRGT</sequence>
<dbReference type="EMBL" id="KZ990973">
    <property type="protein sequence ID" value="RKP23435.1"/>
    <property type="molecule type" value="Genomic_DNA"/>
</dbReference>
<protein>
    <submittedName>
        <fullName evidence="2">Uncharacterized protein</fullName>
    </submittedName>
</protein>
<reference evidence="3" key="1">
    <citation type="journal article" date="2018" name="Nat. Microbiol.">
        <title>Leveraging single-cell genomics to expand the fungal tree of life.</title>
        <authorList>
            <person name="Ahrendt S.R."/>
            <person name="Quandt C.A."/>
            <person name="Ciobanu D."/>
            <person name="Clum A."/>
            <person name="Salamov A."/>
            <person name="Andreopoulos B."/>
            <person name="Cheng J.F."/>
            <person name="Woyke T."/>
            <person name="Pelin A."/>
            <person name="Henrissat B."/>
            <person name="Reynolds N.K."/>
            <person name="Benny G.L."/>
            <person name="Smith M.E."/>
            <person name="James T.Y."/>
            <person name="Grigoriev I.V."/>
        </authorList>
    </citation>
    <scope>NUCLEOTIDE SEQUENCE [LARGE SCALE GENOMIC DNA]</scope>
    <source>
        <strain evidence="3">Benny S71-1</strain>
    </source>
</reference>
<proteinExistence type="predicted"/>
<dbReference type="Proteomes" id="UP000278143">
    <property type="component" value="Unassembled WGS sequence"/>
</dbReference>
<keyword evidence="1" id="KW-0812">Transmembrane</keyword>
<organism evidence="2 3">
    <name type="scientific">Syncephalis pseudoplumigaleata</name>
    <dbReference type="NCBI Taxonomy" id="1712513"/>
    <lineage>
        <taxon>Eukaryota</taxon>
        <taxon>Fungi</taxon>
        <taxon>Fungi incertae sedis</taxon>
        <taxon>Zoopagomycota</taxon>
        <taxon>Zoopagomycotina</taxon>
        <taxon>Zoopagomycetes</taxon>
        <taxon>Zoopagales</taxon>
        <taxon>Piptocephalidaceae</taxon>
        <taxon>Syncephalis</taxon>
    </lineage>
</organism>
<keyword evidence="1" id="KW-1133">Transmembrane helix</keyword>
<evidence type="ECO:0000313" key="2">
    <source>
        <dbReference type="EMBL" id="RKP23435.1"/>
    </source>
</evidence>
<keyword evidence="3" id="KW-1185">Reference proteome</keyword>
<dbReference type="OrthoDB" id="2412974at2759"/>
<keyword evidence="1" id="KW-0472">Membrane</keyword>
<name>A0A4P9YUH0_9FUNG</name>
<dbReference type="AlphaFoldDB" id="A0A4P9YUH0"/>
<accession>A0A4P9YUH0</accession>
<evidence type="ECO:0000256" key="1">
    <source>
        <dbReference type="SAM" id="Phobius"/>
    </source>
</evidence>
<evidence type="ECO:0000313" key="3">
    <source>
        <dbReference type="Proteomes" id="UP000278143"/>
    </source>
</evidence>
<feature type="transmembrane region" description="Helical" evidence="1">
    <location>
        <begin position="20"/>
        <end position="49"/>
    </location>
</feature>
<gene>
    <name evidence="2" type="ORF">SYNPS1DRAFT_24506</name>
</gene>